<dbReference type="Proteomes" id="UP001157418">
    <property type="component" value="Unassembled WGS sequence"/>
</dbReference>
<evidence type="ECO:0000313" key="1">
    <source>
        <dbReference type="EMBL" id="CAH1432869.1"/>
    </source>
</evidence>
<sequence length="305" mass="34780">MDTVREEKICNPRSCKRGLKQVRVANIYTQEEVEYDLQLVIEKVKENLGDIKSPKVSLWNSPFYDIKNIMDIPLSYDEFQQLKLSIHSPLSSPKLPVMATNLAWGALPTLNDLKGFIEENPYKSKDSWTSIKNNSAEYIMQNARILASNGLTSQTNLMPLTKTNKKRLKKSAFITKQGNVIGGGTNDVLNALSAYLKYLEGTTRDDWQEVHEKLREADTREGASFETVDFCHPLGTQLPPLLQQLAMFSQQIGIVYWQLRSQLDSTERYSIRYWKWNGYLIQYTVVGSEGPAILLVHGFGLSYMI</sequence>
<dbReference type="PANTHER" id="PTHR47832:SF1">
    <property type="entry name" value="DNA PHOTOLYASE"/>
    <property type="match status" value="1"/>
</dbReference>
<dbReference type="EMBL" id="CAKMRJ010003334">
    <property type="protein sequence ID" value="CAH1432869.1"/>
    <property type="molecule type" value="Genomic_DNA"/>
</dbReference>
<organism evidence="1 2">
    <name type="scientific">Lactuca virosa</name>
    <dbReference type="NCBI Taxonomy" id="75947"/>
    <lineage>
        <taxon>Eukaryota</taxon>
        <taxon>Viridiplantae</taxon>
        <taxon>Streptophyta</taxon>
        <taxon>Embryophyta</taxon>
        <taxon>Tracheophyta</taxon>
        <taxon>Spermatophyta</taxon>
        <taxon>Magnoliopsida</taxon>
        <taxon>eudicotyledons</taxon>
        <taxon>Gunneridae</taxon>
        <taxon>Pentapetalae</taxon>
        <taxon>asterids</taxon>
        <taxon>campanulids</taxon>
        <taxon>Asterales</taxon>
        <taxon>Asteraceae</taxon>
        <taxon>Cichorioideae</taxon>
        <taxon>Cichorieae</taxon>
        <taxon>Lactucinae</taxon>
        <taxon>Lactuca</taxon>
    </lineage>
</organism>
<gene>
    <name evidence="1" type="ORF">LVIROSA_LOCUS19491</name>
</gene>
<keyword evidence="2" id="KW-1185">Reference proteome</keyword>
<evidence type="ECO:0000313" key="2">
    <source>
        <dbReference type="Proteomes" id="UP001157418"/>
    </source>
</evidence>
<dbReference type="InterPro" id="IPR029058">
    <property type="entry name" value="AB_hydrolase_fold"/>
</dbReference>
<protein>
    <submittedName>
        <fullName evidence="1">Uncharacterized protein</fullName>
    </submittedName>
</protein>
<dbReference type="PANTHER" id="PTHR47832">
    <property type="entry name" value="DNA PHOTOLYASE"/>
    <property type="match status" value="1"/>
</dbReference>
<comment type="caution">
    <text evidence="1">The sequence shown here is derived from an EMBL/GenBank/DDBJ whole genome shotgun (WGS) entry which is preliminary data.</text>
</comment>
<dbReference type="SUPFAM" id="SSF53474">
    <property type="entry name" value="alpha/beta-Hydrolases"/>
    <property type="match status" value="1"/>
</dbReference>
<name>A0AAU9N3X4_9ASTR</name>
<dbReference type="AlphaFoldDB" id="A0AAU9N3X4"/>
<reference evidence="1 2" key="1">
    <citation type="submission" date="2022-01" db="EMBL/GenBank/DDBJ databases">
        <authorList>
            <person name="Xiong W."/>
            <person name="Schranz E."/>
        </authorList>
    </citation>
    <scope>NUCLEOTIDE SEQUENCE [LARGE SCALE GENOMIC DNA]</scope>
</reference>
<proteinExistence type="predicted"/>
<accession>A0AAU9N3X4</accession>